<dbReference type="EC" id="1.4.4.2" evidence="6"/>
<dbReference type="GO" id="GO:0016594">
    <property type="term" value="F:glycine binding"/>
    <property type="evidence" value="ECO:0007669"/>
    <property type="project" value="TreeGrafter"/>
</dbReference>
<accession>A0A2H0LRM6</accession>
<feature type="domain" description="Glycine dehydrogenase C-terminal" evidence="9">
    <location>
        <begin position="352"/>
        <end position="450"/>
    </location>
</feature>
<evidence type="ECO:0000256" key="3">
    <source>
        <dbReference type="ARBA" id="ARBA00022898"/>
    </source>
</evidence>
<dbReference type="NCBIfam" id="NF003346">
    <property type="entry name" value="PRK04366.1"/>
    <property type="match status" value="1"/>
</dbReference>
<dbReference type="Gene3D" id="3.40.640.10">
    <property type="entry name" value="Type I PLP-dependent aspartate aminotransferase-like (Major domain)"/>
    <property type="match status" value="1"/>
</dbReference>
<dbReference type="PANTHER" id="PTHR11773">
    <property type="entry name" value="GLYCINE DEHYDROGENASE, DECARBOXYLATING"/>
    <property type="match status" value="1"/>
</dbReference>
<evidence type="ECO:0000313" key="10">
    <source>
        <dbReference type="EMBL" id="PIQ86324.1"/>
    </source>
</evidence>
<dbReference type="GO" id="GO:0019464">
    <property type="term" value="P:glycine decarboxylation via glycine cleavage system"/>
    <property type="evidence" value="ECO:0007669"/>
    <property type="project" value="UniProtKB-UniRule"/>
</dbReference>
<keyword evidence="4 6" id="KW-0560">Oxidoreductase</keyword>
<dbReference type="GO" id="GO:0030170">
    <property type="term" value="F:pyridoxal phosphate binding"/>
    <property type="evidence" value="ECO:0007669"/>
    <property type="project" value="TreeGrafter"/>
</dbReference>
<feature type="modified residue" description="N6-(pyridoxal phosphate)lysine" evidence="6">
    <location>
        <position position="271"/>
    </location>
</feature>
<organism evidence="10 11">
    <name type="scientific">Candidatus Abzuiibacterium crystallinum</name>
    <dbReference type="NCBI Taxonomy" id="1974748"/>
    <lineage>
        <taxon>Bacteria</taxon>
        <taxon>Pseudomonadati</taxon>
        <taxon>Candidatus Omnitrophota</taxon>
        <taxon>Candidatus Abzuiibacterium</taxon>
    </lineage>
</organism>
<dbReference type="InterPro" id="IPR015421">
    <property type="entry name" value="PyrdxlP-dep_Trfase_major"/>
</dbReference>
<dbReference type="InterPro" id="IPR015422">
    <property type="entry name" value="PyrdxlP-dep_Trfase_small"/>
</dbReference>
<dbReference type="GO" id="GO:0005960">
    <property type="term" value="C:glycine cleavage complex"/>
    <property type="evidence" value="ECO:0007669"/>
    <property type="project" value="TreeGrafter"/>
</dbReference>
<dbReference type="Gene3D" id="6.20.440.10">
    <property type="match status" value="1"/>
</dbReference>
<dbReference type="HAMAP" id="MF_00713">
    <property type="entry name" value="GcvPB"/>
    <property type="match status" value="1"/>
</dbReference>
<comment type="caution">
    <text evidence="10">The sequence shown here is derived from an EMBL/GenBank/DDBJ whole genome shotgun (WGS) entry which is preliminary data.</text>
</comment>
<proteinExistence type="inferred from homology"/>
<name>A0A2H0LRM6_9BACT</name>
<dbReference type="InterPro" id="IPR049315">
    <property type="entry name" value="GDC-P_N"/>
</dbReference>
<dbReference type="EMBL" id="PCVY01000047">
    <property type="protein sequence ID" value="PIQ86324.1"/>
    <property type="molecule type" value="Genomic_DNA"/>
</dbReference>
<dbReference type="InterPro" id="IPR015424">
    <property type="entry name" value="PyrdxlP-dep_Trfase"/>
</dbReference>
<dbReference type="InterPro" id="IPR023012">
    <property type="entry name" value="GcvPB"/>
</dbReference>
<comment type="cofactor">
    <cofactor evidence="1 6">
        <name>pyridoxal 5'-phosphate</name>
        <dbReference type="ChEBI" id="CHEBI:597326"/>
    </cofactor>
</comment>
<feature type="domain" description="Glycine cleavage system P-protein N-terminal" evidence="8">
    <location>
        <begin position="33"/>
        <end position="294"/>
    </location>
</feature>
<feature type="region of interest" description="Disordered" evidence="7">
    <location>
        <begin position="476"/>
        <end position="500"/>
    </location>
</feature>
<comment type="similarity">
    <text evidence="6">Belongs to the GcvP family. C-terminal subunit subfamily.</text>
</comment>
<evidence type="ECO:0000256" key="5">
    <source>
        <dbReference type="ARBA" id="ARBA00049026"/>
    </source>
</evidence>
<keyword evidence="3 6" id="KW-0663">Pyridoxal phosphate</keyword>
<evidence type="ECO:0000256" key="1">
    <source>
        <dbReference type="ARBA" id="ARBA00001933"/>
    </source>
</evidence>
<evidence type="ECO:0000256" key="7">
    <source>
        <dbReference type="SAM" id="MobiDB-lite"/>
    </source>
</evidence>
<dbReference type="CDD" id="cd00613">
    <property type="entry name" value="GDC-P"/>
    <property type="match status" value="1"/>
</dbReference>
<comment type="function">
    <text evidence="2 6">The glycine cleavage system catalyzes the degradation of glycine. The P protein binds the alpha-amino group of glycine through its pyridoxal phosphate cofactor; CO(2) is released and the remaining methylamine moiety is then transferred to the lipoamide cofactor of the H protein.</text>
</comment>
<dbReference type="Pfam" id="PF21478">
    <property type="entry name" value="GcvP2_C"/>
    <property type="match status" value="1"/>
</dbReference>
<evidence type="ECO:0000256" key="4">
    <source>
        <dbReference type="ARBA" id="ARBA00023002"/>
    </source>
</evidence>
<dbReference type="FunFam" id="3.90.1150.10:FF:000014">
    <property type="entry name" value="Probable glycine dehydrogenase (decarboxylating) subunit 2"/>
    <property type="match status" value="1"/>
</dbReference>
<dbReference type="PANTHER" id="PTHR11773:SF1">
    <property type="entry name" value="GLYCINE DEHYDROGENASE (DECARBOXYLATING), MITOCHONDRIAL"/>
    <property type="match status" value="1"/>
</dbReference>
<dbReference type="SUPFAM" id="SSF53383">
    <property type="entry name" value="PLP-dependent transferases"/>
    <property type="match status" value="1"/>
</dbReference>
<dbReference type="AlphaFoldDB" id="A0A2H0LRM6"/>
<comment type="catalytic activity">
    <reaction evidence="5 6">
        <text>N(6)-[(R)-lipoyl]-L-lysyl-[glycine-cleavage complex H protein] + glycine + H(+) = N(6)-[(R)-S(8)-aminomethyldihydrolipoyl]-L-lysyl-[glycine-cleavage complex H protein] + CO2</text>
        <dbReference type="Rhea" id="RHEA:24304"/>
        <dbReference type="Rhea" id="RHEA-COMP:10494"/>
        <dbReference type="Rhea" id="RHEA-COMP:10495"/>
        <dbReference type="ChEBI" id="CHEBI:15378"/>
        <dbReference type="ChEBI" id="CHEBI:16526"/>
        <dbReference type="ChEBI" id="CHEBI:57305"/>
        <dbReference type="ChEBI" id="CHEBI:83099"/>
        <dbReference type="ChEBI" id="CHEBI:83143"/>
        <dbReference type="EC" id="1.4.4.2"/>
    </reaction>
</comment>
<evidence type="ECO:0000259" key="9">
    <source>
        <dbReference type="Pfam" id="PF21478"/>
    </source>
</evidence>
<dbReference type="Gene3D" id="3.90.1150.10">
    <property type="entry name" value="Aspartate Aminotransferase, domain 1"/>
    <property type="match status" value="1"/>
</dbReference>
<dbReference type="InterPro" id="IPR049316">
    <property type="entry name" value="GDC-P_C"/>
</dbReference>
<evidence type="ECO:0000256" key="6">
    <source>
        <dbReference type="HAMAP-Rule" id="MF_00713"/>
    </source>
</evidence>
<gene>
    <name evidence="6" type="primary">gcvPB</name>
    <name evidence="10" type="ORF">COV74_05355</name>
</gene>
<dbReference type="GO" id="GO:0004375">
    <property type="term" value="F:glycine dehydrogenase (decarboxylating) activity"/>
    <property type="evidence" value="ECO:0007669"/>
    <property type="project" value="UniProtKB-EC"/>
</dbReference>
<dbReference type="InterPro" id="IPR020581">
    <property type="entry name" value="GDC_P"/>
</dbReference>
<dbReference type="Proteomes" id="UP000230859">
    <property type="component" value="Unassembled WGS sequence"/>
</dbReference>
<comment type="subunit">
    <text evidence="6">The glycine cleavage system is composed of four proteins: P, T, L and H. In this organism, the P 'protein' is a heterodimer of two subunits.</text>
</comment>
<evidence type="ECO:0000256" key="2">
    <source>
        <dbReference type="ARBA" id="ARBA00003788"/>
    </source>
</evidence>
<evidence type="ECO:0000313" key="11">
    <source>
        <dbReference type="Proteomes" id="UP000230859"/>
    </source>
</evidence>
<protein>
    <recommendedName>
        <fullName evidence="6">Probable glycine dehydrogenase (decarboxylating) subunit 2</fullName>
        <ecNumber evidence="6">1.4.4.2</ecNumber>
    </recommendedName>
    <alternativeName>
        <fullName evidence="6">Glycine cleavage system P-protein subunit 2</fullName>
    </alternativeName>
    <alternativeName>
        <fullName evidence="6">Glycine decarboxylase subunit 2</fullName>
    </alternativeName>
    <alternativeName>
        <fullName evidence="6">Glycine dehydrogenase (aminomethyl-transferring) subunit 2</fullName>
    </alternativeName>
</protein>
<dbReference type="Pfam" id="PF02347">
    <property type="entry name" value="GDC-P"/>
    <property type="match status" value="1"/>
</dbReference>
<evidence type="ECO:0000259" key="8">
    <source>
        <dbReference type="Pfam" id="PF02347"/>
    </source>
</evidence>
<dbReference type="FunFam" id="3.40.640.10:FF:000034">
    <property type="entry name" value="Probable glycine dehydrogenase (decarboxylating) subunit 2"/>
    <property type="match status" value="1"/>
</dbReference>
<reference evidence="10 11" key="1">
    <citation type="submission" date="2017-09" db="EMBL/GenBank/DDBJ databases">
        <title>Depth-based differentiation of microbial function through sediment-hosted aquifers and enrichment of novel symbionts in the deep terrestrial subsurface.</title>
        <authorList>
            <person name="Probst A.J."/>
            <person name="Ladd B."/>
            <person name="Jarett J.K."/>
            <person name="Geller-Mcgrath D.E."/>
            <person name="Sieber C.M."/>
            <person name="Emerson J.B."/>
            <person name="Anantharaman K."/>
            <person name="Thomas B.C."/>
            <person name="Malmstrom R."/>
            <person name="Stieglmeier M."/>
            <person name="Klingl A."/>
            <person name="Woyke T."/>
            <person name="Ryan C.M."/>
            <person name="Banfield J.F."/>
        </authorList>
    </citation>
    <scope>NUCLEOTIDE SEQUENCE [LARGE SCALE GENOMIC DNA]</scope>
    <source>
        <strain evidence="10">CG11_big_fil_rev_8_21_14_0_20_45_26</strain>
    </source>
</reference>
<sequence length="500" mass="55994">MTKDELIFERSKAGKKGISFPKERIFSKPLAARIPDLYQRKQTTALPEISEPEIVRHFVNLSRKNFSIDTHFYPLGSCTMKYNPKINEEIARLDGFAWIHPFQTPETIQGALQVLFELQEMLCEITGMDAFSLQPAAGAHGELCGMMLVRAYYHQRQDFKRTKVIVPDSSHGTNPASAALCGFEVVTTPSGPDGRVDLIALEKAMDDHTACLMLTNPNTLGLFEKDILQITRLAHQKGILLYYDGANLNPLLGIVRPGDMGFDIVHLNLHKTFSTPHGGGGPGAGPVGVKKSLIPFLPVPAIKKKNSVFELDSNQPHSIGKVRSFFGNFGVLLRAYVYIRTIGSDGLTQISRDAILNANYLRRRLEKLLEIPYNDYCMHEFVATVRQYKSKGLHASDFGKRMLDFGIHAPTVHFPLVVEDALMIEPTETESKEVLDQLVEVFEIMVKEANDDPESLKKAPYTMPIRRPDEVQAARKPILSWRDYSQDLKRPSSPDMPSTG</sequence>
<dbReference type="GO" id="GO:0005829">
    <property type="term" value="C:cytosol"/>
    <property type="evidence" value="ECO:0007669"/>
    <property type="project" value="TreeGrafter"/>
</dbReference>